<dbReference type="RefSeq" id="XP_007784114.1">
    <property type="nucleotide sequence ID" value="XM_007785924.1"/>
</dbReference>
<dbReference type="GeneID" id="19905366"/>
<dbReference type="OMA" id="YPGCLVF"/>
<dbReference type="PANTHER" id="PTHR33112:SF12">
    <property type="entry name" value="HETEROKARYON INCOMPATIBILITY DOMAIN-CONTAINING PROTEIN"/>
    <property type="match status" value="1"/>
</dbReference>
<proteinExistence type="predicted"/>
<evidence type="ECO:0000313" key="3">
    <source>
        <dbReference type="Proteomes" id="UP000016924"/>
    </source>
</evidence>
<reference evidence="3" key="1">
    <citation type="submission" date="2012-06" db="EMBL/GenBank/DDBJ databases">
        <title>The genome sequence of Coniosporium apollinis CBS 100218.</title>
        <authorList>
            <consortium name="The Broad Institute Genome Sequencing Platform"/>
            <person name="Cuomo C."/>
            <person name="Gorbushina A."/>
            <person name="Noack S."/>
            <person name="Walker B."/>
            <person name="Young S.K."/>
            <person name="Zeng Q."/>
            <person name="Gargeya S."/>
            <person name="Fitzgerald M."/>
            <person name="Haas B."/>
            <person name="Abouelleil A."/>
            <person name="Alvarado L."/>
            <person name="Arachchi H.M."/>
            <person name="Berlin A.M."/>
            <person name="Chapman S.B."/>
            <person name="Goldberg J."/>
            <person name="Griggs A."/>
            <person name="Gujja S."/>
            <person name="Hansen M."/>
            <person name="Howarth C."/>
            <person name="Imamovic A."/>
            <person name="Larimer J."/>
            <person name="McCowan C."/>
            <person name="Montmayeur A."/>
            <person name="Murphy C."/>
            <person name="Neiman D."/>
            <person name="Pearson M."/>
            <person name="Priest M."/>
            <person name="Roberts A."/>
            <person name="Saif S."/>
            <person name="Shea T."/>
            <person name="Sisk P."/>
            <person name="Sykes S."/>
            <person name="Wortman J."/>
            <person name="Nusbaum C."/>
            <person name="Birren B."/>
        </authorList>
    </citation>
    <scope>NUCLEOTIDE SEQUENCE [LARGE SCALE GENOMIC DNA]</scope>
    <source>
        <strain evidence="3">CBS 100218</strain>
    </source>
</reference>
<keyword evidence="3" id="KW-1185">Reference proteome</keyword>
<dbReference type="PANTHER" id="PTHR33112">
    <property type="entry name" value="DOMAIN PROTEIN, PUTATIVE-RELATED"/>
    <property type="match status" value="1"/>
</dbReference>
<dbReference type="HOGENOM" id="CLU_003953_5_1_1"/>
<gene>
    <name evidence="2" type="ORF">W97_08055</name>
</gene>
<dbReference type="Pfam" id="PF06985">
    <property type="entry name" value="HET"/>
    <property type="match status" value="1"/>
</dbReference>
<dbReference type="OrthoDB" id="5135333at2759"/>
<sequence>MADQDDRLHTVTPTSGCEICFGTLATNPGLCERCQAWNDAKHIFQCMNCTFYRRKYIPVNDVLRARACLVCGAIGSAIGEKMHLTPFSTSSSKPEWQVSIAWPFTLRQYDWWLPGSELVDFATGNGCEYAIKCIVYLQIHQDPEAFEREAAKPQRFRGLPSPTISVRIQLFYQRYTTNLTRVERWEDSPFIDIQLVKDWVSTCEHEHGEKCNGASSPTPSPARPTDFRVVDVRRFCISTLPESSRYVALSYTWKRSTDERPLQLEQANVDRLQADDALRSHPLPAVIVDAIRLCADLGERYLWIDRLCIVQDDPVSKHTQIVAMDNIYNMAYVTIVAAIQGPDVVGLPGVRDRPRQSLSYNCSRRFDLERRCTFADFISTVEASAWNTRGWTFQERLLSRRCLCITDYQVYFVCGQDTLAEEGDVGDSAIHPVHIKSPHLAAGVVVISLEDYFACVSNYTARSLSYKTDILNAFYGVGNVLSRLLGNTRMSFGLPERYFVQSLLWSQSCRFELRDGCSEIPSWSWAAWLGKVQFHSTTGSFHKWDTEIGTMVKYYIQDGTAQNSQLRALDTEDVWFGTAVDFSRFGERSSLPKIRGMKSLPGHSRSTRTWAKCPHNPWTALSKQVLDPESCALSEKYPGCLVFNTTVASLFLSPRTAPNAGSVRLPFGDEKNENVLVMLDLLDKHLNIIGYMGTDKRWLDREIDIKNPYEFIVLCAAIMPLAPRKYLVFSARNGLRNELHGLRAVEEITPWRLRVMLIERHGGVARRLGIGSVETNLWKQAEPTWQTIVLF</sequence>
<dbReference type="InterPro" id="IPR010730">
    <property type="entry name" value="HET"/>
</dbReference>
<dbReference type="AlphaFoldDB" id="R7Z3Q0"/>
<accession>R7Z3Q0</accession>
<name>R7Z3Q0_CONA1</name>
<feature type="domain" description="Heterokaryon incompatibility" evidence="1">
    <location>
        <begin position="246"/>
        <end position="395"/>
    </location>
</feature>
<protein>
    <recommendedName>
        <fullName evidence="1">Heterokaryon incompatibility domain-containing protein</fullName>
    </recommendedName>
</protein>
<dbReference type="Proteomes" id="UP000016924">
    <property type="component" value="Unassembled WGS sequence"/>
</dbReference>
<dbReference type="eggNOG" id="ENOG502SPIX">
    <property type="taxonomic scope" value="Eukaryota"/>
</dbReference>
<evidence type="ECO:0000259" key="1">
    <source>
        <dbReference type="Pfam" id="PF06985"/>
    </source>
</evidence>
<dbReference type="EMBL" id="JH767601">
    <property type="protein sequence ID" value="EON68797.1"/>
    <property type="molecule type" value="Genomic_DNA"/>
</dbReference>
<dbReference type="STRING" id="1168221.R7Z3Q0"/>
<organism evidence="2 3">
    <name type="scientific">Coniosporium apollinis (strain CBS 100218)</name>
    <name type="common">Rock-inhabiting black yeast</name>
    <dbReference type="NCBI Taxonomy" id="1168221"/>
    <lineage>
        <taxon>Eukaryota</taxon>
        <taxon>Fungi</taxon>
        <taxon>Dikarya</taxon>
        <taxon>Ascomycota</taxon>
        <taxon>Pezizomycotina</taxon>
        <taxon>Dothideomycetes</taxon>
        <taxon>Dothideomycetes incertae sedis</taxon>
        <taxon>Coniosporium</taxon>
    </lineage>
</organism>
<evidence type="ECO:0000313" key="2">
    <source>
        <dbReference type="EMBL" id="EON68797.1"/>
    </source>
</evidence>